<proteinExistence type="predicted"/>
<sequence length="100" mass="10997">MSRWRSTRTGSGTFTAARIISGIGAVFALIEVLYILMILFGANQGNAFFRFVQSLAEPLALFFPGLFDLGNYNLGVLLNYGLAAVFWLVLTGFIARLVTR</sequence>
<evidence type="ECO:0000313" key="2">
    <source>
        <dbReference type="EMBL" id="MBB4968999.1"/>
    </source>
</evidence>
<keyword evidence="3" id="KW-1185">Reference proteome</keyword>
<accession>A0A7W7T9F2</accession>
<name>A0A7W7T9F2_9PSEU</name>
<keyword evidence="1" id="KW-1133">Transmembrane helix</keyword>
<dbReference type="Proteomes" id="UP000542674">
    <property type="component" value="Unassembled WGS sequence"/>
</dbReference>
<gene>
    <name evidence="2" type="ORF">F4559_006358</name>
</gene>
<protein>
    <recommendedName>
        <fullName evidence="4">YGGT family protein</fullName>
    </recommendedName>
</protein>
<organism evidence="2 3">
    <name type="scientific">Saccharothrix violaceirubra</name>
    <dbReference type="NCBI Taxonomy" id="413306"/>
    <lineage>
        <taxon>Bacteria</taxon>
        <taxon>Bacillati</taxon>
        <taxon>Actinomycetota</taxon>
        <taxon>Actinomycetes</taxon>
        <taxon>Pseudonocardiales</taxon>
        <taxon>Pseudonocardiaceae</taxon>
        <taxon>Saccharothrix</taxon>
    </lineage>
</organism>
<feature type="transmembrane region" description="Helical" evidence="1">
    <location>
        <begin position="20"/>
        <end position="40"/>
    </location>
</feature>
<evidence type="ECO:0000313" key="3">
    <source>
        <dbReference type="Proteomes" id="UP000542674"/>
    </source>
</evidence>
<dbReference type="RefSeq" id="WP_184674720.1">
    <property type="nucleotide sequence ID" value="NZ_BAABAI010000043.1"/>
</dbReference>
<dbReference type="AlphaFoldDB" id="A0A7W7T9F2"/>
<keyword evidence="1" id="KW-0472">Membrane</keyword>
<evidence type="ECO:0008006" key="4">
    <source>
        <dbReference type="Google" id="ProtNLM"/>
    </source>
</evidence>
<keyword evidence="1" id="KW-0812">Transmembrane</keyword>
<evidence type="ECO:0000256" key="1">
    <source>
        <dbReference type="SAM" id="Phobius"/>
    </source>
</evidence>
<dbReference type="EMBL" id="JACHJS010000001">
    <property type="protein sequence ID" value="MBB4968999.1"/>
    <property type="molecule type" value="Genomic_DNA"/>
</dbReference>
<reference evidence="2 3" key="1">
    <citation type="submission" date="2020-08" db="EMBL/GenBank/DDBJ databases">
        <title>Sequencing the genomes of 1000 actinobacteria strains.</title>
        <authorList>
            <person name="Klenk H.-P."/>
        </authorList>
    </citation>
    <scope>NUCLEOTIDE SEQUENCE [LARGE SCALE GENOMIC DNA]</scope>
    <source>
        <strain evidence="2 3">DSM 45084</strain>
    </source>
</reference>
<comment type="caution">
    <text evidence="2">The sequence shown here is derived from an EMBL/GenBank/DDBJ whole genome shotgun (WGS) entry which is preliminary data.</text>
</comment>
<feature type="transmembrane region" description="Helical" evidence="1">
    <location>
        <begin position="79"/>
        <end position="98"/>
    </location>
</feature>